<organism evidence="1 2">
    <name type="scientific">Tulasnella calospora MUT 4182</name>
    <dbReference type="NCBI Taxonomy" id="1051891"/>
    <lineage>
        <taxon>Eukaryota</taxon>
        <taxon>Fungi</taxon>
        <taxon>Dikarya</taxon>
        <taxon>Basidiomycota</taxon>
        <taxon>Agaricomycotina</taxon>
        <taxon>Agaricomycetes</taxon>
        <taxon>Cantharellales</taxon>
        <taxon>Tulasnellaceae</taxon>
        <taxon>Tulasnella</taxon>
    </lineage>
</organism>
<sequence length="85" mass="9317">MQGILSEFSKTAASYLGRAFLDPLRPAEASSFNLQISQDIANDAGMMAPGPDFLKNGEHRFQPRIQEKEHVQLSGTATLREQAAL</sequence>
<keyword evidence="2" id="KW-1185">Reference proteome</keyword>
<name>A0A0C3QXC0_9AGAM</name>
<dbReference type="EMBL" id="KN822947">
    <property type="protein sequence ID" value="KIO33684.1"/>
    <property type="molecule type" value="Genomic_DNA"/>
</dbReference>
<gene>
    <name evidence="1" type="ORF">M407DRAFT_17638</name>
</gene>
<reference evidence="2" key="2">
    <citation type="submission" date="2015-01" db="EMBL/GenBank/DDBJ databases">
        <title>Evolutionary Origins and Diversification of the Mycorrhizal Mutualists.</title>
        <authorList>
            <consortium name="DOE Joint Genome Institute"/>
            <consortium name="Mycorrhizal Genomics Consortium"/>
            <person name="Kohler A."/>
            <person name="Kuo A."/>
            <person name="Nagy L.G."/>
            <person name="Floudas D."/>
            <person name="Copeland A."/>
            <person name="Barry K.W."/>
            <person name="Cichocki N."/>
            <person name="Veneault-Fourrey C."/>
            <person name="LaButti K."/>
            <person name="Lindquist E.A."/>
            <person name="Lipzen A."/>
            <person name="Lundell T."/>
            <person name="Morin E."/>
            <person name="Murat C."/>
            <person name="Riley R."/>
            <person name="Ohm R."/>
            <person name="Sun H."/>
            <person name="Tunlid A."/>
            <person name="Henrissat B."/>
            <person name="Grigoriev I.V."/>
            <person name="Hibbett D.S."/>
            <person name="Martin F."/>
        </authorList>
    </citation>
    <scope>NUCLEOTIDE SEQUENCE [LARGE SCALE GENOMIC DNA]</scope>
    <source>
        <strain evidence="2">MUT 4182</strain>
    </source>
</reference>
<proteinExistence type="predicted"/>
<protein>
    <submittedName>
        <fullName evidence="1">Uncharacterized protein</fullName>
    </submittedName>
</protein>
<accession>A0A0C3QXC0</accession>
<dbReference type="Proteomes" id="UP000054248">
    <property type="component" value="Unassembled WGS sequence"/>
</dbReference>
<dbReference type="HOGENOM" id="CLU_2514303_0_0_1"/>
<evidence type="ECO:0000313" key="1">
    <source>
        <dbReference type="EMBL" id="KIO33684.1"/>
    </source>
</evidence>
<dbReference type="AlphaFoldDB" id="A0A0C3QXC0"/>
<evidence type="ECO:0000313" key="2">
    <source>
        <dbReference type="Proteomes" id="UP000054248"/>
    </source>
</evidence>
<reference evidence="1 2" key="1">
    <citation type="submission" date="2014-04" db="EMBL/GenBank/DDBJ databases">
        <authorList>
            <consortium name="DOE Joint Genome Institute"/>
            <person name="Kuo A."/>
            <person name="Girlanda M."/>
            <person name="Perotto S."/>
            <person name="Kohler A."/>
            <person name="Nagy L.G."/>
            <person name="Floudas D."/>
            <person name="Copeland A."/>
            <person name="Barry K.W."/>
            <person name="Cichocki N."/>
            <person name="Veneault-Fourrey C."/>
            <person name="LaButti K."/>
            <person name="Lindquist E.A."/>
            <person name="Lipzen A."/>
            <person name="Lundell T."/>
            <person name="Morin E."/>
            <person name="Murat C."/>
            <person name="Sun H."/>
            <person name="Tunlid A."/>
            <person name="Henrissat B."/>
            <person name="Grigoriev I.V."/>
            <person name="Hibbett D.S."/>
            <person name="Martin F."/>
            <person name="Nordberg H.P."/>
            <person name="Cantor M.N."/>
            <person name="Hua S.X."/>
        </authorList>
    </citation>
    <scope>NUCLEOTIDE SEQUENCE [LARGE SCALE GENOMIC DNA]</scope>
    <source>
        <strain evidence="1 2">MUT 4182</strain>
    </source>
</reference>